<dbReference type="Proteomes" id="UP000606494">
    <property type="component" value="Unassembled WGS sequence"/>
</dbReference>
<evidence type="ECO:0000256" key="5">
    <source>
        <dbReference type="ARBA" id="ARBA00023163"/>
    </source>
</evidence>
<evidence type="ECO:0000256" key="1">
    <source>
        <dbReference type="ARBA" id="ARBA00005384"/>
    </source>
</evidence>
<proteinExistence type="inferred from homology"/>
<keyword evidence="7" id="KW-0032">Aminotransferase</keyword>
<keyword evidence="8" id="KW-1185">Reference proteome</keyword>
<keyword evidence="2" id="KW-0663">Pyridoxal phosphate</keyword>
<dbReference type="InterPro" id="IPR004839">
    <property type="entry name" value="Aminotransferase_I/II_large"/>
</dbReference>
<dbReference type="SMART" id="SM00345">
    <property type="entry name" value="HTH_GNTR"/>
    <property type="match status" value="1"/>
</dbReference>
<organism evidence="7 8">
    <name type="scientific">Sphingobacterium arenae</name>
    <dbReference type="NCBI Taxonomy" id="1280598"/>
    <lineage>
        <taxon>Bacteria</taxon>
        <taxon>Pseudomonadati</taxon>
        <taxon>Bacteroidota</taxon>
        <taxon>Sphingobacteriia</taxon>
        <taxon>Sphingobacteriales</taxon>
        <taxon>Sphingobacteriaceae</taxon>
        <taxon>Sphingobacterium</taxon>
    </lineage>
</organism>
<dbReference type="InterPro" id="IPR036390">
    <property type="entry name" value="WH_DNA-bd_sf"/>
</dbReference>
<dbReference type="RefSeq" id="WP_190308532.1">
    <property type="nucleotide sequence ID" value="NZ_JACNYK010000002.1"/>
</dbReference>
<evidence type="ECO:0000259" key="6">
    <source>
        <dbReference type="PROSITE" id="PS50949"/>
    </source>
</evidence>
<dbReference type="InterPro" id="IPR051446">
    <property type="entry name" value="HTH_trans_reg/aminotransferase"/>
</dbReference>
<accession>A0ABR7Y233</accession>
<dbReference type="SUPFAM" id="SSF46785">
    <property type="entry name" value="Winged helix' DNA-binding domain"/>
    <property type="match status" value="1"/>
</dbReference>
<dbReference type="SUPFAM" id="SSF53383">
    <property type="entry name" value="PLP-dependent transferases"/>
    <property type="match status" value="1"/>
</dbReference>
<keyword evidence="4" id="KW-0238">DNA-binding</keyword>
<protein>
    <submittedName>
        <fullName evidence="7">PLP-dependent aminotransferase family protein</fullName>
    </submittedName>
</protein>
<dbReference type="GO" id="GO:0008483">
    <property type="term" value="F:transaminase activity"/>
    <property type="evidence" value="ECO:0007669"/>
    <property type="project" value="UniProtKB-KW"/>
</dbReference>
<keyword evidence="3" id="KW-0805">Transcription regulation</keyword>
<gene>
    <name evidence="7" type="ORF">H8B17_07190</name>
</gene>
<keyword evidence="7" id="KW-0808">Transferase</keyword>
<dbReference type="PANTHER" id="PTHR46577:SF1">
    <property type="entry name" value="HTH-TYPE TRANSCRIPTIONAL REGULATORY PROTEIN GABR"/>
    <property type="match status" value="1"/>
</dbReference>
<dbReference type="InterPro" id="IPR015421">
    <property type="entry name" value="PyrdxlP-dep_Trfase_major"/>
</dbReference>
<reference evidence="7 8" key="1">
    <citation type="submission" date="2020-08" db="EMBL/GenBank/DDBJ databases">
        <title>Sphingobacterium sp. DN00404 isolated from aquaculture water.</title>
        <authorList>
            <person name="Zhang M."/>
        </authorList>
    </citation>
    <scope>NUCLEOTIDE SEQUENCE [LARGE SCALE GENOMIC DNA]</scope>
    <source>
        <strain evidence="7 8">KCTC 32294</strain>
    </source>
</reference>
<dbReference type="CDD" id="cd07377">
    <property type="entry name" value="WHTH_GntR"/>
    <property type="match status" value="1"/>
</dbReference>
<sequence>MSSPVLDLLSNLVLIDRSSVQPIYLQVCQQIINAVQRGYLLVGTKLPGTRALSEVLHVHRKTVIAVYDELEAQGWVEVRPNKGTFVINQSHQIKIDKPYEKLVSLAKYPVRTGFTFRQSTILDNPFEFSNSHLFFNDGQPDIRLTQMQNLSRWYSASMKRKYNLKRLTGYNLEGSEYFREQLSNYLNFSRGLHISKKNLLITRSVEMSLYVISQILLSKGDQVLVGDLSMFSANMVFQKMGARVRTMPVDESGIDVDYIRTHFNPGEVRMVYVSPQHHYPTTVTLSAQKRIALLELAREYGFVIVEDDYDYDFQYEQMAVMPLASGDINGMVVYIGAFGKSLAPAFRRGFVVAPDNLIMEMRKYLGIIDRQGDVIMEQALGEMIEEGEIHRHLKKSLKIYRERRDLFCEILETRFKEVVEFQKPSGGLALWTTWDRRLSLFQLANSCQKEDLFIPKNLLFQNNVLSAMRLGFGHLNESEMDKSLEILHKGIIKMG</sequence>
<dbReference type="Pfam" id="PF00392">
    <property type="entry name" value="GntR"/>
    <property type="match status" value="1"/>
</dbReference>
<dbReference type="InterPro" id="IPR036388">
    <property type="entry name" value="WH-like_DNA-bd_sf"/>
</dbReference>
<evidence type="ECO:0000313" key="8">
    <source>
        <dbReference type="Proteomes" id="UP000606494"/>
    </source>
</evidence>
<dbReference type="PANTHER" id="PTHR46577">
    <property type="entry name" value="HTH-TYPE TRANSCRIPTIONAL REGULATORY PROTEIN GABR"/>
    <property type="match status" value="1"/>
</dbReference>
<name>A0ABR7Y233_9SPHI</name>
<evidence type="ECO:0000256" key="2">
    <source>
        <dbReference type="ARBA" id="ARBA00022898"/>
    </source>
</evidence>
<evidence type="ECO:0000256" key="3">
    <source>
        <dbReference type="ARBA" id="ARBA00023015"/>
    </source>
</evidence>
<dbReference type="CDD" id="cd00609">
    <property type="entry name" value="AAT_like"/>
    <property type="match status" value="1"/>
</dbReference>
<feature type="domain" description="HTH gntR-type" evidence="6">
    <location>
        <begin position="21"/>
        <end position="89"/>
    </location>
</feature>
<evidence type="ECO:0000313" key="7">
    <source>
        <dbReference type="EMBL" id="MBD1425362.1"/>
    </source>
</evidence>
<comment type="caution">
    <text evidence="7">The sequence shown here is derived from an EMBL/GenBank/DDBJ whole genome shotgun (WGS) entry which is preliminary data.</text>
</comment>
<keyword evidence="5" id="KW-0804">Transcription</keyword>
<dbReference type="PROSITE" id="PS50949">
    <property type="entry name" value="HTH_GNTR"/>
    <property type="match status" value="1"/>
</dbReference>
<evidence type="ECO:0000256" key="4">
    <source>
        <dbReference type="ARBA" id="ARBA00023125"/>
    </source>
</evidence>
<dbReference type="InterPro" id="IPR015424">
    <property type="entry name" value="PyrdxlP-dep_Trfase"/>
</dbReference>
<dbReference type="Gene3D" id="1.10.10.10">
    <property type="entry name" value="Winged helix-like DNA-binding domain superfamily/Winged helix DNA-binding domain"/>
    <property type="match status" value="1"/>
</dbReference>
<comment type="similarity">
    <text evidence="1">In the C-terminal section; belongs to the class-I pyridoxal-phosphate-dependent aminotransferase family.</text>
</comment>
<dbReference type="Gene3D" id="3.40.640.10">
    <property type="entry name" value="Type I PLP-dependent aspartate aminotransferase-like (Major domain)"/>
    <property type="match status" value="1"/>
</dbReference>
<dbReference type="InterPro" id="IPR000524">
    <property type="entry name" value="Tscrpt_reg_HTH_GntR"/>
</dbReference>
<dbReference type="EMBL" id="JACNYK010000002">
    <property type="protein sequence ID" value="MBD1425362.1"/>
    <property type="molecule type" value="Genomic_DNA"/>
</dbReference>
<dbReference type="Pfam" id="PF00155">
    <property type="entry name" value="Aminotran_1_2"/>
    <property type="match status" value="1"/>
</dbReference>